<sequence>MKMNFIHKPIIASALVMAFLSSCTDLEIDETDSIITKDVETGEFTPLTNPASALNDLYNKAGADFSTQEDMFALSEVTSDELLVPTRGTDWGDNGVWRQLHTHTWRSDHQFILNSWNKLNGSVFRATEIIESNPEASVVAEAKFLRAFNMFFVMDLFGSVPFRGINEGPDVDPMVMTRSEAFDFVEKDLNEAMTGLLSVIPGTDTTNKATKEAAEFLLAKLYLNASVYKGTDTFENADMQKVIDNVDAIASKGFAIQEGYFQIFEPTDDTETILWLRSDIGPRIWNTLHYNDNAPDMTGGGWNGFATLAEFYDSFEGDPNSNFVGDGQEERRGFVPDANTANAQNVGIGYGFLINQHY</sequence>
<dbReference type="AlphaFoldDB" id="A0A0F8XB83"/>
<dbReference type="SUPFAM" id="SSF48452">
    <property type="entry name" value="TPR-like"/>
    <property type="match status" value="1"/>
</dbReference>
<evidence type="ECO:0000259" key="1">
    <source>
        <dbReference type="Pfam" id="PF14322"/>
    </source>
</evidence>
<evidence type="ECO:0000313" key="2">
    <source>
        <dbReference type="EMBL" id="KKK66377.1"/>
    </source>
</evidence>
<dbReference type="InterPro" id="IPR033985">
    <property type="entry name" value="SusD-like_N"/>
</dbReference>
<feature type="non-terminal residue" evidence="2">
    <location>
        <position position="358"/>
    </location>
</feature>
<dbReference type="InterPro" id="IPR011990">
    <property type="entry name" value="TPR-like_helical_dom_sf"/>
</dbReference>
<feature type="domain" description="SusD-like N-terminal" evidence="1">
    <location>
        <begin position="54"/>
        <end position="223"/>
    </location>
</feature>
<dbReference type="Pfam" id="PF14322">
    <property type="entry name" value="SusD-like_3"/>
    <property type="match status" value="1"/>
</dbReference>
<dbReference type="EMBL" id="LAZR01060108">
    <property type="protein sequence ID" value="KKK66377.1"/>
    <property type="molecule type" value="Genomic_DNA"/>
</dbReference>
<proteinExistence type="predicted"/>
<dbReference type="PROSITE" id="PS51257">
    <property type="entry name" value="PROKAR_LIPOPROTEIN"/>
    <property type="match status" value="1"/>
</dbReference>
<reference evidence="2" key="1">
    <citation type="journal article" date="2015" name="Nature">
        <title>Complex archaea that bridge the gap between prokaryotes and eukaryotes.</title>
        <authorList>
            <person name="Spang A."/>
            <person name="Saw J.H."/>
            <person name="Jorgensen S.L."/>
            <person name="Zaremba-Niedzwiedzka K."/>
            <person name="Martijn J."/>
            <person name="Lind A.E."/>
            <person name="van Eijk R."/>
            <person name="Schleper C."/>
            <person name="Guy L."/>
            <person name="Ettema T.J."/>
        </authorList>
    </citation>
    <scope>NUCLEOTIDE SEQUENCE</scope>
</reference>
<dbReference type="Gene3D" id="1.25.40.390">
    <property type="match status" value="1"/>
</dbReference>
<comment type="caution">
    <text evidence="2">The sequence shown here is derived from an EMBL/GenBank/DDBJ whole genome shotgun (WGS) entry which is preliminary data.</text>
</comment>
<organism evidence="2">
    <name type="scientific">marine sediment metagenome</name>
    <dbReference type="NCBI Taxonomy" id="412755"/>
    <lineage>
        <taxon>unclassified sequences</taxon>
        <taxon>metagenomes</taxon>
        <taxon>ecological metagenomes</taxon>
    </lineage>
</organism>
<accession>A0A0F8XB83</accession>
<protein>
    <recommendedName>
        <fullName evidence="1">SusD-like N-terminal domain-containing protein</fullName>
    </recommendedName>
</protein>
<gene>
    <name evidence="2" type="ORF">LCGC14_2964720</name>
</gene>
<name>A0A0F8XB83_9ZZZZ</name>